<evidence type="ECO:0000313" key="10">
    <source>
        <dbReference type="Proteomes" id="UP000177486"/>
    </source>
</evidence>
<keyword evidence="3 6" id="KW-0812">Transmembrane</keyword>
<comment type="subcellular location">
    <subcellularLocation>
        <location evidence="1">Cell membrane</location>
        <topology evidence="1">Multi-pass membrane protein</topology>
    </subcellularLocation>
</comment>
<dbReference type="EMBL" id="MHMQ01000004">
    <property type="protein sequence ID" value="OGZ31293.1"/>
    <property type="molecule type" value="Genomic_DNA"/>
</dbReference>
<dbReference type="PANTHER" id="PTHR30619">
    <property type="entry name" value="DNA INTERNALIZATION/COMPETENCE PROTEIN COMEC/REC2"/>
    <property type="match status" value="1"/>
</dbReference>
<comment type="caution">
    <text evidence="9">The sequence shown here is derived from an EMBL/GenBank/DDBJ whole genome shotgun (WGS) entry which is preliminary data.</text>
</comment>
<dbReference type="PANTHER" id="PTHR30619:SF7">
    <property type="entry name" value="BETA-LACTAMASE DOMAIN PROTEIN"/>
    <property type="match status" value="1"/>
</dbReference>
<evidence type="ECO:0000313" key="9">
    <source>
        <dbReference type="EMBL" id="OGZ31293.1"/>
    </source>
</evidence>
<dbReference type="Proteomes" id="UP000177486">
    <property type="component" value="Unassembled WGS sequence"/>
</dbReference>
<feature type="transmembrane region" description="Helical" evidence="6">
    <location>
        <begin position="367"/>
        <end position="386"/>
    </location>
</feature>
<accession>A0A1G2EZW9</accession>
<protein>
    <recommendedName>
        <fullName evidence="11">ComEC/Rec2-related protein domain-containing protein</fullName>
    </recommendedName>
</protein>
<keyword evidence="4 6" id="KW-1133">Transmembrane helix</keyword>
<feature type="transmembrane region" description="Helical" evidence="6">
    <location>
        <begin position="398"/>
        <end position="424"/>
    </location>
</feature>
<evidence type="ECO:0000256" key="2">
    <source>
        <dbReference type="ARBA" id="ARBA00022475"/>
    </source>
</evidence>
<feature type="transmembrane region" description="Helical" evidence="6">
    <location>
        <begin position="306"/>
        <end position="323"/>
    </location>
</feature>
<dbReference type="InterPro" id="IPR052159">
    <property type="entry name" value="Competence_DNA_uptake"/>
</dbReference>
<evidence type="ECO:0000256" key="1">
    <source>
        <dbReference type="ARBA" id="ARBA00004651"/>
    </source>
</evidence>
<feature type="transmembrane region" description="Helical" evidence="6">
    <location>
        <begin position="330"/>
        <end position="347"/>
    </location>
</feature>
<dbReference type="Pfam" id="PF03772">
    <property type="entry name" value="Competence"/>
    <property type="match status" value="1"/>
</dbReference>
<evidence type="ECO:0000256" key="4">
    <source>
        <dbReference type="ARBA" id="ARBA00022989"/>
    </source>
</evidence>
<dbReference type="InterPro" id="IPR004477">
    <property type="entry name" value="ComEC_N"/>
</dbReference>
<evidence type="ECO:0000256" key="5">
    <source>
        <dbReference type="ARBA" id="ARBA00023136"/>
    </source>
</evidence>
<dbReference type="AlphaFoldDB" id="A0A1G2EZW9"/>
<dbReference type="Pfam" id="PF13567">
    <property type="entry name" value="DUF4131"/>
    <property type="match status" value="1"/>
</dbReference>
<organism evidence="9 10">
    <name type="scientific">Candidatus Niyogibacteria bacterium RIFCSPLOWO2_01_FULL_45_48</name>
    <dbReference type="NCBI Taxonomy" id="1801724"/>
    <lineage>
        <taxon>Bacteria</taxon>
        <taxon>Candidatus Niyogiibacteriota</taxon>
    </lineage>
</organism>
<evidence type="ECO:0000256" key="6">
    <source>
        <dbReference type="SAM" id="Phobius"/>
    </source>
</evidence>
<feature type="transmembrane region" description="Helical" evidence="6">
    <location>
        <begin position="55"/>
        <end position="72"/>
    </location>
</feature>
<evidence type="ECO:0000256" key="3">
    <source>
        <dbReference type="ARBA" id="ARBA00022692"/>
    </source>
</evidence>
<dbReference type="NCBIfam" id="TIGR00360">
    <property type="entry name" value="ComEC_N-term"/>
    <property type="match status" value="1"/>
</dbReference>
<feature type="transmembrane region" description="Helical" evidence="6">
    <location>
        <begin position="430"/>
        <end position="451"/>
    </location>
</feature>
<reference evidence="9 10" key="1">
    <citation type="journal article" date="2016" name="Nat. Commun.">
        <title>Thousands of microbial genomes shed light on interconnected biogeochemical processes in an aquifer system.</title>
        <authorList>
            <person name="Anantharaman K."/>
            <person name="Brown C.T."/>
            <person name="Hug L.A."/>
            <person name="Sharon I."/>
            <person name="Castelle C.J."/>
            <person name="Probst A.J."/>
            <person name="Thomas B.C."/>
            <person name="Singh A."/>
            <person name="Wilkins M.J."/>
            <person name="Karaoz U."/>
            <person name="Brodie E.L."/>
            <person name="Williams K.H."/>
            <person name="Hubbard S.S."/>
            <person name="Banfield J.F."/>
        </authorList>
    </citation>
    <scope>NUCLEOTIDE SEQUENCE [LARGE SCALE GENOMIC DNA]</scope>
</reference>
<evidence type="ECO:0000259" key="7">
    <source>
        <dbReference type="Pfam" id="PF03772"/>
    </source>
</evidence>
<evidence type="ECO:0000259" key="8">
    <source>
        <dbReference type="Pfam" id="PF13567"/>
    </source>
</evidence>
<feature type="transmembrane region" description="Helical" evidence="6">
    <location>
        <begin position="25"/>
        <end position="43"/>
    </location>
</feature>
<feature type="domain" description="ComEC/Rec2-related protein" evidence="7">
    <location>
        <begin position="214"/>
        <end position="455"/>
    </location>
</feature>
<dbReference type="GO" id="GO:0005886">
    <property type="term" value="C:plasma membrane"/>
    <property type="evidence" value="ECO:0007669"/>
    <property type="project" value="UniProtKB-SubCell"/>
</dbReference>
<sequence>MRYVLPPIIVSGFAVGIFFRSFFDLGWTLALLIMTTGVFLFIFHHLDVKRPSGVFVWLGVFVLTFGLGVLRYEIKDASSVSAELEPKIGQKVLLNGFIAEEPDERENSTRLIFKSETGDKILLVVNRYPEYFYGDVLEAGGTLKEPDNFSDDFDYKSYLAKDDIFLEIIFPEIKKSGSGAGWKVKHVLLGLKNKYLENLSEVLSEPQASFVGGLTIGARKSMPAEILEQFRKVGVIHIVVLSGYNITIVAKAFAGALGAFLPRIFAASFGMIGIFLFAILAGASATVVRASIMASILYLAGSVGRVYEAKVALFAAGFLMLLYNPKILRFDLGFQLSFLAALGLLYLSPYFEKFVRWLPKKFNLREYGLATLSAQVAVLPILLQNSDSLSLFSLPANLLILIFVPATMFFGFLSGVLAFVHPWVAAPFSWVTYFLSSYELWVASFFANIPFSSLSL</sequence>
<name>A0A1G2EZW9_9BACT</name>
<evidence type="ECO:0008006" key="11">
    <source>
        <dbReference type="Google" id="ProtNLM"/>
    </source>
</evidence>
<keyword evidence="2" id="KW-1003">Cell membrane</keyword>
<feature type="domain" description="DUF4131" evidence="8">
    <location>
        <begin position="25"/>
        <end position="169"/>
    </location>
</feature>
<keyword evidence="5 6" id="KW-0472">Membrane</keyword>
<gene>
    <name evidence="9" type="ORF">A2931_02320</name>
</gene>
<dbReference type="InterPro" id="IPR025405">
    <property type="entry name" value="DUF4131"/>
</dbReference>
<proteinExistence type="predicted"/>
<feature type="transmembrane region" description="Helical" evidence="6">
    <location>
        <begin position="273"/>
        <end position="300"/>
    </location>
</feature>
<feature type="transmembrane region" description="Helical" evidence="6">
    <location>
        <begin position="235"/>
        <end position="261"/>
    </location>
</feature>